<dbReference type="Gene3D" id="3.40.50.1000">
    <property type="entry name" value="HAD superfamily/HAD-like"/>
    <property type="match status" value="1"/>
</dbReference>
<protein>
    <recommendedName>
        <fullName evidence="3">Hydrolase</fullName>
    </recommendedName>
</protein>
<dbReference type="EMBL" id="NFLJ01000006">
    <property type="protein sequence ID" value="OUQ35765.1"/>
    <property type="molecule type" value="Genomic_DNA"/>
</dbReference>
<dbReference type="Gene3D" id="3.30.1240.10">
    <property type="match status" value="1"/>
</dbReference>
<organism evidence="1 2">
    <name type="scientific">Massilimicrobiota timonensis</name>
    <dbReference type="NCBI Taxonomy" id="1776392"/>
    <lineage>
        <taxon>Bacteria</taxon>
        <taxon>Bacillati</taxon>
        <taxon>Bacillota</taxon>
        <taxon>Erysipelotrichia</taxon>
        <taxon>Erysipelotrichales</taxon>
        <taxon>Erysipelotrichaceae</taxon>
        <taxon>Massilimicrobiota</taxon>
    </lineage>
</organism>
<name>A0A1Y4T0S0_9FIRM</name>
<reference evidence="1 2" key="1">
    <citation type="journal article" date="2018" name="BMC Genomics">
        <title>Whole genome sequencing and function prediction of 133 gut anaerobes isolated from chicken caecum in pure cultures.</title>
        <authorList>
            <person name="Medvecky M."/>
            <person name="Cejkova D."/>
            <person name="Polansky O."/>
            <person name="Karasova D."/>
            <person name="Kubasova T."/>
            <person name="Cizek A."/>
            <person name="Rychlik I."/>
        </authorList>
    </citation>
    <scope>NUCLEOTIDE SEQUENCE [LARGE SCALE GENOMIC DNA]</scope>
    <source>
        <strain evidence="1 2">An13</strain>
    </source>
</reference>
<dbReference type="SFLD" id="SFLDS00003">
    <property type="entry name" value="Haloacid_Dehalogenase"/>
    <property type="match status" value="1"/>
</dbReference>
<dbReference type="InterPro" id="IPR036412">
    <property type="entry name" value="HAD-like_sf"/>
</dbReference>
<dbReference type="PANTHER" id="PTHR10000">
    <property type="entry name" value="PHOSPHOSERINE PHOSPHATASE"/>
    <property type="match status" value="1"/>
</dbReference>
<dbReference type="NCBIfam" id="TIGR01484">
    <property type="entry name" value="HAD-SF-IIB"/>
    <property type="match status" value="1"/>
</dbReference>
<evidence type="ECO:0000313" key="1">
    <source>
        <dbReference type="EMBL" id="OUQ35765.1"/>
    </source>
</evidence>
<dbReference type="GO" id="GO:0005829">
    <property type="term" value="C:cytosol"/>
    <property type="evidence" value="ECO:0007669"/>
    <property type="project" value="TreeGrafter"/>
</dbReference>
<comment type="caution">
    <text evidence="1">The sequence shown here is derived from an EMBL/GenBank/DDBJ whole genome shotgun (WGS) entry which is preliminary data.</text>
</comment>
<dbReference type="SUPFAM" id="SSF56784">
    <property type="entry name" value="HAD-like"/>
    <property type="match status" value="1"/>
</dbReference>
<dbReference type="AlphaFoldDB" id="A0A1Y4T0S0"/>
<evidence type="ECO:0008006" key="3">
    <source>
        <dbReference type="Google" id="ProtNLM"/>
    </source>
</evidence>
<dbReference type="InterPro" id="IPR023214">
    <property type="entry name" value="HAD_sf"/>
</dbReference>
<gene>
    <name evidence="1" type="ORF">B5E75_03005</name>
</gene>
<dbReference type="PANTHER" id="PTHR10000:SF25">
    <property type="entry name" value="PHOSPHATASE YKRA-RELATED"/>
    <property type="match status" value="1"/>
</dbReference>
<dbReference type="Proteomes" id="UP000195305">
    <property type="component" value="Unassembled WGS sequence"/>
</dbReference>
<dbReference type="SFLD" id="SFLDG01140">
    <property type="entry name" value="C2.B:_Phosphomannomutase_and_P"/>
    <property type="match status" value="1"/>
</dbReference>
<dbReference type="InterPro" id="IPR000150">
    <property type="entry name" value="Cof"/>
</dbReference>
<dbReference type="GO" id="GO:0016791">
    <property type="term" value="F:phosphatase activity"/>
    <property type="evidence" value="ECO:0007669"/>
    <property type="project" value="TreeGrafter"/>
</dbReference>
<evidence type="ECO:0000313" key="2">
    <source>
        <dbReference type="Proteomes" id="UP000195305"/>
    </source>
</evidence>
<proteinExistence type="predicted"/>
<keyword evidence="2" id="KW-1185">Reference proteome</keyword>
<dbReference type="GO" id="GO:0000287">
    <property type="term" value="F:magnesium ion binding"/>
    <property type="evidence" value="ECO:0007669"/>
    <property type="project" value="TreeGrafter"/>
</dbReference>
<dbReference type="NCBIfam" id="TIGR00099">
    <property type="entry name" value="Cof-subfamily"/>
    <property type="match status" value="1"/>
</dbReference>
<sequence length="256" mass="29065">MIMQKIFFFDIDGTLAIHGVIPESNLKALQLLKERGYYTFICTGRSPFYAQNLFANLVDGLITCNGRYILYHHQKLHGEAFSKEELYDYQEKIKKLEAGAMFVSDNVAVPYLLDEKQIQEIQKEYGKQHIQLLPKDLSFYTFDLFYDSLSKRDELIEAFQKELVINDHGGHGSCDCSTIGFDKGDGIAYLLNHFHIDKADAYAFGDGYNDQAMFREVGHAIAMGNAVEELKQKATYITDSIDCDGIMKALIHEGIA</sequence>
<dbReference type="OrthoDB" id="1654797at2"/>
<accession>A0A1Y4T0S0</accession>
<dbReference type="Pfam" id="PF08282">
    <property type="entry name" value="Hydrolase_3"/>
    <property type="match status" value="1"/>
</dbReference>
<dbReference type="InterPro" id="IPR006379">
    <property type="entry name" value="HAD-SF_hydro_IIB"/>
</dbReference>